<feature type="domain" description="NADH:ubiquinone oxidoreductase 30kDa subunit" evidence="6">
    <location>
        <begin position="35"/>
        <end position="153"/>
    </location>
</feature>
<feature type="binding site" evidence="5">
    <location>
        <position position="233"/>
    </location>
    <ligand>
        <name>Ni(2+)</name>
        <dbReference type="ChEBI" id="CHEBI:49786"/>
    </ligand>
</feature>
<dbReference type="GO" id="GO:0016651">
    <property type="term" value="F:oxidoreductase activity, acting on NAD(P)H"/>
    <property type="evidence" value="ECO:0007669"/>
    <property type="project" value="InterPro"/>
</dbReference>
<evidence type="ECO:0000259" key="7">
    <source>
        <dbReference type="Pfam" id="PF00346"/>
    </source>
</evidence>
<dbReference type="AlphaFoldDB" id="A0A167TQR8"/>
<organism evidence="8 9">
    <name type="scientific">Anoxybacteroides amylolyticum</name>
    <dbReference type="NCBI Taxonomy" id="294699"/>
    <lineage>
        <taxon>Bacteria</taxon>
        <taxon>Bacillati</taxon>
        <taxon>Bacillota</taxon>
        <taxon>Bacilli</taxon>
        <taxon>Bacillales</taxon>
        <taxon>Anoxybacillaceae</taxon>
        <taxon>Anoxybacteroides</taxon>
    </lineage>
</organism>
<dbReference type="EMBL" id="CP015438">
    <property type="protein sequence ID" value="ANB61910.1"/>
    <property type="molecule type" value="Genomic_DNA"/>
</dbReference>
<keyword evidence="4" id="KW-0520">NAD</keyword>
<dbReference type="GO" id="GO:0005886">
    <property type="term" value="C:plasma membrane"/>
    <property type="evidence" value="ECO:0007669"/>
    <property type="project" value="UniProtKB-SubCell"/>
</dbReference>
<feature type="binding site" evidence="5">
    <location>
        <position position="236"/>
    </location>
    <ligand>
        <name>Ni(2+)</name>
        <dbReference type="ChEBI" id="CHEBI:49786"/>
    </ligand>
</feature>
<keyword evidence="5" id="KW-0408">Iron</keyword>
<comment type="subcellular location">
    <subcellularLocation>
        <location evidence="1">Cell membrane</location>
        <topology evidence="1">Peripheral membrane protein</topology>
    </subcellularLocation>
</comment>
<keyword evidence="2" id="KW-0813">Transport</keyword>
<dbReference type="InterPro" id="IPR052197">
    <property type="entry name" value="ComplexI_49kDa-like"/>
</dbReference>
<dbReference type="InterPro" id="IPR001268">
    <property type="entry name" value="NADH_UbQ_OxRdtase_30kDa_su"/>
</dbReference>
<dbReference type="Pfam" id="PF00374">
    <property type="entry name" value="NiFeSe_Hases"/>
    <property type="match status" value="1"/>
</dbReference>
<feature type="binding site" evidence="5">
    <location>
        <position position="214"/>
    </location>
    <ligand>
        <name>Mg(2+)</name>
        <dbReference type="ChEBI" id="CHEBI:18420"/>
    </ligand>
</feature>
<name>A0A167TQR8_9BACL</name>
<feature type="binding site" evidence="5">
    <location>
        <position position="236"/>
    </location>
    <ligand>
        <name>Fe cation</name>
        <dbReference type="ChEBI" id="CHEBI:24875"/>
    </ligand>
</feature>
<protein>
    <submittedName>
        <fullName evidence="8">Nickel-dependent hydrogenase family protein</fullName>
    </submittedName>
</protein>
<feature type="binding site" evidence="5">
    <location>
        <position position="523"/>
    </location>
    <ligand>
        <name>Ni(2+)</name>
        <dbReference type="ChEBI" id="CHEBI:49786"/>
    </ligand>
</feature>
<feature type="domain" description="NADH-quinone oxidoreductase subunit D" evidence="7">
    <location>
        <begin position="460"/>
        <end position="529"/>
    </location>
</feature>
<dbReference type="InterPro" id="IPR029014">
    <property type="entry name" value="NiFe-Hase_large"/>
</dbReference>
<dbReference type="GO" id="GO:0048038">
    <property type="term" value="F:quinone binding"/>
    <property type="evidence" value="ECO:0007669"/>
    <property type="project" value="InterPro"/>
</dbReference>
<proteinExistence type="predicted"/>
<gene>
    <name evidence="8" type="ORF">GFC30_1741</name>
</gene>
<reference evidence="8 9" key="1">
    <citation type="journal article" date="2006" name="Syst. Appl. Microbiol.">
        <title>Anoxybacillus amylolyticus sp. nov., a thermophilic amylase producing bacterium isolated from Mount Rittmann (Antarctica).</title>
        <authorList>
            <person name="Poli A."/>
            <person name="Esposito E."/>
            <person name="Lama L."/>
            <person name="Orlando P."/>
            <person name="Nicolaus G."/>
            <person name="de Appolonia F."/>
            <person name="Gambacorta A."/>
            <person name="Nicolaus B."/>
        </authorList>
    </citation>
    <scope>NUCLEOTIDE SEQUENCE [LARGE SCALE GENOMIC DNA]</scope>
    <source>
        <strain evidence="8 9">DSM 15939</strain>
    </source>
</reference>
<dbReference type="InterPro" id="IPR018194">
    <property type="entry name" value="Ni-dep_hyd_lsu_Ni_BS"/>
</dbReference>
<dbReference type="SUPFAM" id="SSF56762">
    <property type="entry name" value="HydB/Nqo4-like"/>
    <property type="match status" value="1"/>
</dbReference>
<dbReference type="PANTHER" id="PTHR43485">
    <property type="entry name" value="HYDROGENASE-4 COMPONENT G"/>
    <property type="match status" value="1"/>
</dbReference>
<evidence type="ECO:0000256" key="1">
    <source>
        <dbReference type="ARBA" id="ARBA00004202"/>
    </source>
</evidence>
<evidence type="ECO:0000259" key="6">
    <source>
        <dbReference type="Pfam" id="PF00329"/>
    </source>
</evidence>
<dbReference type="Gene3D" id="3.30.460.80">
    <property type="entry name" value="NADH:ubiquinone oxidoreductase, 30kDa subunit"/>
    <property type="match status" value="1"/>
</dbReference>
<dbReference type="PATRIC" id="fig|294699.3.peg.1782"/>
<dbReference type="PROSITE" id="PS00507">
    <property type="entry name" value="NI_HGENASE_L_1"/>
    <property type="match status" value="1"/>
</dbReference>
<dbReference type="Pfam" id="PF00346">
    <property type="entry name" value="Complex1_49kDa"/>
    <property type="match status" value="2"/>
</dbReference>
<evidence type="ECO:0000313" key="8">
    <source>
        <dbReference type="EMBL" id="ANB61910.1"/>
    </source>
</evidence>
<dbReference type="GO" id="GO:0051287">
    <property type="term" value="F:NAD binding"/>
    <property type="evidence" value="ECO:0007669"/>
    <property type="project" value="InterPro"/>
</dbReference>
<dbReference type="InterPro" id="IPR020396">
    <property type="entry name" value="NADH_UbQ_OxRdtase_CS"/>
</dbReference>
<comment type="cofactor">
    <cofactor evidence="5">
        <name>Ni(2+)</name>
        <dbReference type="ChEBI" id="CHEBI:49786"/>
    </cofactor>
</comment>
<dbReference type="Gene3D" id="1.10.645.10">
    <property type="entry name" value="Cytochrome-c3 Hydrogenase, chain B"/>
    <property type="match status" value="1"/>
</dbReference>
<keyword evidence="3" id="KW-0560">Oxidoreductase</keyword>
<dbReference type="GO" id="GO:0008137">
    <property type="term" value="F:NADH dehydrogenase (ubiquinone) activity"/>
    <property type="evidence" value="ECO:0007669"/>
    <property type="project" value="InterPro"/>
</dbReference>
<keyword evidence="5" id="KW-0533">Nickel</keyword>
<dbReference type="PANTHER" id="PTHR43485:SF1">
    <property type="entry name" value="FORMATE HYDROGENLYASE SUBUNIT 5-RELATED"/>
    <property type="match status" value="1"/>
</dbReference>
<evidence type="ECO:0000313" key="9">
    <source>
        <dbReference type="Proteomes" id="UP000076865"/>
    </source>
</evidence>
<dbReference type="SUPFAM" id="SSF143243">
    <property type="entry name" value="Nqo5-like"/>
    <property type="match status" value="1"/>
</dbReference>
<evidence type="ECO:0000256" key="2">
    <source>
        <dbReference type="ARBA" id="ARBA00022448"/>
    </source>
</evidence>
<dbReference type="InterPro" id="IPR001501">
    <property type="entry name" value="Ni-dep_hyd_lsu"/>
</dbReference>
<feature type="binding site" evidence="5">
    <location>
        <position position="490"/>
    </location>
    <ligand>
        <name>Mg(2+)</name>
        <dbReference type="ChEBI" id="CHEBI:18420"/>
    </ligand>
</feature>
<comment type="cofactor">
    <cofactor evidence="5">
        <name>Fe cation</name>
        <dbReference type="ChEBI" id="CHEBI:24875"/>
    </cofactor>
</comment>
<keyword evidence="5" id="KW-0479">Metal-binding</keyword>
<dbReference type="Pfam" id="PF00329">
    <property type="entry name" value="Complex1_30kDa"/>
    <property type="match status" value="1"/>
</dbReference>
<dbReference type="InterPro" id="IPR001135">
    <property type="entry name" value="NADH_Q_OxRdtase_suD"/>
</dbReference>
<keyword evidence="9" id="KW-1185">Reference proteome</keyword>
<dbReference type="GO" id="GO:0008901">
    <property type="term" value="F:ferredoxin hydrogenase activity"/>
    <property type="evidence" value="ECO:0007669"/>
    <property type="project" value="InterPro"/>
</dbReference>
<dbReference type="RefSeq" id="WP_066324322.1">
    <property type="nucleotide sequence ID" value="NZ_CP015438.1"/>
</dbReference>
<evidence type="ECO:0000256" key="3">
    <source>
        <dbReference type="ARBA" id="ARBA00023002"/>
    </source>
</evidence>
<dbReference type="PROSITE" id="PS00542">
    <property type="entry name" value="COMPLEX1_30K"/>
    <property type="match status" value="1"/>
</dbReference>
<dbReference type="KEGG" id="aamy:GFC30_1741"/>
<feature type="binding site" evidence="5">
    <location>
        <position position="526"/>
    </location>
    <ligand>
        <name>Fe cation</name>
        <dbReference type="ChEBI" id="CHEBI:24875"/>
    </ligand>
</feature>
<dbReference type="Proteomes" id="UP000076865">
    <property type="component" value="Chromosome"/>
</dbReference>
<keyword evidence="5" id="KW-0460">Magnesium</keyword>
<sequence>MEKTAKQWLSRIKQQLGKKIRAVEQNGAQETVMLVEKTVLPDVCYFLWHEKKGRLFTMVGNDERDIHGFFALYYVFSFDSFRHFITVKTLIDPLDPTFPSVAVQLPAANWYEREVKDLLGLRPQGHPDPRPLILHGDWPEDLHPLRKEFPLDRHAPRVQSREAFMPYDSEDVTEIPVGPIHAGIIEPGHFRFGAVGDTILHLDARLFFTHRGLEKASEGMPLEKALFLAERICGVCALSHSVAFAQAVERLGEVMIPPRAAYLRTLFLELERLYNHIGDVGNVCAGFGFAVGISQGARLKEIMQQLNERIVGHRYLRGVVRLGGVRIDITEREKEDIVQTLAYVKKEFEELVDLLFSHDIVMNRMATTGVLSLEHVHQLEVVGVAARASGRSVDIRRDQPYAAYDRVPFHVPVYEAGDVLARVRVRIDEVSESIAIIEKLLHSLPNGDTFTPLPPLPPYRSSMGWCESPRGETVHWLMVGPDQTIYRYRIRSATYSNWPAVPLAVKGNIVPDFPLINKSFELCYACCDR</sequence>
<evidence type="ECO:0000256" key="4">
    <source>
        <dbReference type="ARBA" id="ARBA00023027"/>
    </source>
</evidence>
<dbReference type="InterPro" id="IPR037232">
    <property type="entry name" value="NADH_quin_OxRdtase_su_C/D-like"/>
</dbReference>
<dbReference type="GO" id="GO:0016151">
    <property type="term" value="F:nickel cation binding"/>
    <property type="evidence" value="ECO:0007669"/>
    <property type="project" value="InterPro"/>
</dbReference>
<feature type="domain" description="NADH-quinone oxidoreductase subunit D" evidence="7">
    <location>
        <begin position="297"/>
        <end position="451"/>
    </location>
</feature>
<dbReference type="OrthoDB" id="9801496at2"/>
<accession>A0A167TQR8</accession>
<evidence type="ECO:0000256" key="5">
    <source>
        <dbReference type="PIRSR" id="PIRSR601501-1"/>
    </source>
</evidence>